<keyword evidence="3" id="KW-0813">Transport</keyword>
<evidence type="ECO:0000256" key="6">
    <source>
        <dbReference type="ARBA" id="ARBA00023136"/>
    </source>
</evidence>
<evidence type="ECO:0000256" key="7">
    <source>
        <dbReference type="ARBA" id="ARBA00023237"/>
    </source>
</evidence>
<evidence type="ECO:0000313" key="10">
    <source>
        <dbReference type="EMBL" id="MCG2578794.1"/>
    </source>
</evidence>
<dbReference type="PANTHER" id="PTHR30026:SF22">
    <property type="entry name" value="OUTER MEMBRANE EFFLUX PROTEIN"/>
    <property type="match status" value="1"/>
</dbReference>
<dbReference type="InterPro" id="IPR003423">
    <property type="entry name" value="OMP_efflux"/>
</dbReference>
<evidence type="ECO:0000256" key="8">
    <source>
        <dbReference type="SAM" id="SignalP"/>
    </source>
</evidence>
<proteinExistence type="inferred from homology"/>
<reference evidence="10" key="1">
    <citation type="submission" date="2022-01" db="EMBL/GenBank/DDBJ databases">
        <authorList>
            <person name="Jo J.-H."/>
            <person name="Im W.-T."/>
        </authorList>
    </citation>
    <scope>NUCLEOTIDE SEQUENCE</scope>
    <source>
        <strain evidence="10">XY25</strain>
    </source>
</reference>
<dbReference type="RefSeq" id="WP_275712185.1">
    <property type="nucleotide sequence ID" value="NZ_JAKLTN010000005.1"/>
</dbReference>
<dbReference type="Pfam" id="PF02321">
    <property type="entry name" value="OEP"/>
    <property type="match status" value="2"/>
</dbReference>
<evidence type="ECO:0000256" key="1">
    <source>
        <dbReference type="ARBA" id="ARBA00004442"/>
    </source>
</evidence>
<dbReference type="Gene3D" id="1.20.1600.10">
    <property type="entry name" value="Outer membrane efflux proteins (OEP)"/>
    <property type="match status" value="1"/>
</dbReference>
<dbReference type="SUPFAM" id="SSF56954">
    <property type="entry name" value="Outer membrane efflux proteins (OEP)"/>
    <property type="match status" value="1"/>
</dbReference>
<dbReference type="InterPro" id="IPR051906">
    <property type="entry name" value="TolC-like"/>
</dbReference>
<dbReference type="InterPro" id="IPR032710">
    <property type="entry name" value="NTF2-like_dom_sf"/>
</dbReference>
<dbReference type="SUPFAM" id="SSF54427">
    <property type="entry name" value="NTF2-like"/>
    <property type="match status" value="1"/>
</dbReference>
<accession>A0ABS9K6J3</accession>
<dbReference type="EMBL" id="JAKLTN010000005">
    <property type="protein sequence ID" value="MCG2578794.1"/>
    <property type="molecule type" value="Genomic_DNA"/>
</dbReference>
<evidence type="ECO:0000256" key="2">
    <source>
        <dbReference type="ARBA" id="ARBA00007613"/>
    </source>
</evidence>
<evidence type="ECO:0000256" key="4">
    <source>
        <dbReference type="ARBA" id="ARBA00022452"/>
    </source>
</evidence>
<comment type="similarity">
    <text evidence="2">Belongs to the outer membrane factor (OMF) (TC 1.B.17) family.</text>
</comment>
<feature type="signal peptide" evidence="8">
    <location>
        <begin position="1"/>
        <end position="22"/>
    </location>
</feature>
<comment type="caution">
    <text evidence="10">The sequence shown here is derived from an EMBL/GenBank/DDBJ whole genome shotgun (WGS) entry which is preliminary data.</text>
</comment>
<evidence type="ECO:0000256" key="3">
    <source>
        <dbReference type="ARBA" id="ARBA00022448"/>
    </source>
</evidence>
<sequence length="623" mass="69207">MPNIKYNAVASLFLAVTIPVLAQTASAPLPVQSTLKDVAQRAVLNSPEVTSKWHNYKAADEEIGVARGGYFPRVDLSAGGGRESLRQPSAADRDYTRSGYVLSLNQMLFDGFATRNEVRRLDKARLVRYYELLDASETVALEASRAYLDVLRYRQMVDLAKDNYVQHKATHDQIQRRVQSGVGRRVDLEQAGSRLALAEINLVTEQANLHDVSARYQRLVGTQPTGAIIAPIQVNSAFPGQAKSALDTLHRKNPALLAATENIEASQYEIDARRAAYSPKLDFRARTDQTKNYLGDEGQRDYKVAELVVSWNLFNGGSDRAREKQTIEKKNLAFDMREKACRDTRQTLLIAYNDALRLKEQSAHHARQVAMLEKTRDAYRDQFNVGQRTLLDLLDTENELLSARRSRVNADTDLSLAYLRTYAGMGTLLEYLGLQRLDAPTPEASELAEVDPSLLCPSDPIALDLTDREALDAKAAALNATRPQLVPAPVPAPVAAGPESDIENRVKSWAAAWASRDYAAYTGFYAPSFTPDGGLSREDWAQLRRGRISPRADIGVEIQELKVRMDGPDRAFVEFRQVYSSTAFSDTTQKTLEMIRVGGKWLINRESSVPCVGNTVGGCKPKR</sequence>
<evidence type="ECO:0000313" key="11">
    <source>
        <dbReference type="Proteomes" id="UP001165384"/>
    </source>
</evidence>
<keyword evidence="6" id="KW-0472">Membrane</keyword>
<dbReference type="InterPro" id="IPR010130">
    <property type="entry name" value="T1SS_OMP_TolC"/>
</dbReference>
<comment type="subcellular location">
    <subcellularLocation>
        <location evidence="1">Cell outer membrane</location>
    </subcellularLocation>
</comment>
<keyword evidence="4" id="KW-1134">Transmembrane beta strand</keyword>
<gene>
    <name evidence="10" type="ORF">LZ012_17485</name>
</gene>
<name>A0ABS9K6J3_9RHOO</name>
<dbReference type="InterPro" id="IPR056203">
    <property type="entry name" value="Cds6_C"/>
</dbReference>
<evidence type="ECO:0000259" key="9">
    <source>
        <dbReference type="Pfam" id="PF24125"/>
    </source>
</evidence>
<keyword evidence="5" id="KW-0812">Transmembrane</keyword>
<feature type="chain" id="PRO_5046269721" evidence="8">
    <location>
        <begin position="23"/>
        <end position="623"/>
    </location>
</feature>
<protein>
    <submittedName>
        <fullName evidence="10">TolC family outer membrane protein</fullName>
    </submittedName>
</protein>
<keyword evidence="7" id="KW-0998">Cell outer membrane</keyword>
<dbReference type="Proteomes" id="UP001165384">
    <property type="component" value="Unassembled WGS sequence"/>
</dbReference>
<organism evidence="10 11">
    <name type="scientific">Dechloromonas hankyongensis</name>
    <dbReference type="NCBI Taxonomy" id="2908002"/>
    <lineage>
        <taxon>Bacteria</taxon>
        <taxon>Pseudomonadati</taxon>
        <taxon>Pseudomonadota</taxon>
        <taxon>Betaproteobacteria</taxon>
        <taxon>Rhodocyclales</taxon>
        <taxon>Azonexaceae</taxon>
        <taxon>Dechloromonas</taxon>
    </lineage>
</organism>
<keyword evidence="8" id="KW-0732">Signal</keyword>
<dbReference type="Gene3D" id="3.10.450.50">
    <property type="match status" value="1"/>
</dbReference>
<dbReference type="NCBIfam" id="TIGR01844">
    <property type="entry name" value="type_I_sec_TolC"/>
    <property type="match status" value="1"/>
</dbReference>
<dbReference type="Pfam" id="PF24125">
    <property type="entry name" value="Cds6_C"/>
    <property type="match status" value="1"/>
</dbReference>
<evidence type="ECO:0000256" key="5">
    <source>
        <dbReference type="ARBA" id="ARBA00022692"/>
    </source>
</evidence>
<feature type="domain" description="Cds6 C-terminal" evidence="9">
    <location>
        <begin position="502"/>
        <end position="606"/>
    </location>
</feature>
<dbReference type="PANTHER" id="PTHR30026">
    <property type="entry name" value="OUTER MEMBRANE PROTEIN TOLC"/>
    <property type="match status" value="1"/>
</dbReference>
<keyword evidence="11" id="KW-1185">Reference proteome</keyword>